<gene>
    <name evidence="5" type="ORF">LXT13_07885</name>
</gene>
<evidence type="ECO:0000256" key="1">
    <source>
        <dbReference type="ARBA" id="ARBA00023015"/>
    </source>
</evidence>
<dbReference type="InterPro" id="IPR000792">
    <property type="entry name" value="Tscrpt_reg_LuxR_C"/>
</dbReference>
<name>A0ABS8XNL3_9BURK</name>
<dbReference type="Proteomes" id="UP001200741">
    <property type="component" value="Unassembled WGS sequence"/>
</dbReference>
<organism evidence="5 6">
    <name type="scientific">Pelomonas cellulosilytica</name>
    <dbReference type="NCBI Taxonomy" id="2906762"/>
    <lineage>
        <taxon>Bacteria</taxon>
        <taxon>Pseudomonadati</taxon>
        <taxon>Pseudomonadota</taxon>
        <taxon>Betaproteobacteria</taxon>
        <taxon>Burkholderiales</taxon>
        <taxon>Sphaerotilaceae</taxon>
        <taxon>Roseateles</taxon>
    </lineage>
</organism>
<keyword evidence="6" id="KW-1185">Reference proteome</keyword>
<evidence type="ECO:0000313" key="5">
    <source>
        <dbReference type="EMBL" id="MCE4554366.1"/>
    </source>
</evidence>
<keyword evidence="2" id="KW-0238">DNA-binding</keyword>
<dbReference type="SMART" id="SM00421">
    <property type="entry name" value="HTH_LUXR"/>
    <property type="match status" value="1"/>
</dbReference>
<dbReference type="SUPFAM" id="SSF46894">
    <property type="entry name" value="C-terminal effector domain of the bipartite response regulators"/>
    <property type="match status" value="1"/>
</dbReference>
<dbReference type="RefSeq" id="WP_233371290.1">
    <property type="nucleotide sequence ID" value="NZ_JAJTWU010000003.1"/>
</dbReference>
<protein>
    <submittedName>
        <fullName evidence="5">Response regulator transcription factor</fullName>
    </submittedName>
</protein>
<evidence type="ECO:0000313" key="6">
    <source>
        <dbReference type="Proteomes" id="UP001200741"/>
    </source>
</evidence>
<evidence type="ECO:0000256" key="2">
    <source>
        <dbReference type="ARBA" id="ARBA00023125"/>
    </source>
</evidence>
<dbReference type="Pfam" id="PF00196">
    <property type="entry name" value="GerE"/>
    <property type="match status" value="1"/>
</dbReference>
<dbReference type="InterPro" id="IPR016032">
    <property type="entry name" value="Sig_transdc_resp-reg_C-effctor"/>
</dbReference>
<evidence type="ECO:0000259" key="4">
    <source>
        <dbReference type="PROSITE" id="PS50043"/>
    </source>
</evidence>
<dbReference type="PROSITE" id="PS00622">
    <property type="entry name" value="HTH_LUXR_1"/>
    <property type="match status" value="1"/>
</dbReference>
<dbReference type="PANTHER" id="PTHR44688:SF16">
    <property type="entry name" value="DNA-BINDING TRANSCRIPTIONAL ACTIVATOR DEVR_DOSR"/>
    <property type="match status" value="1"/>
</dbReference>
<dbReference type="PANTHER" id="PTHR44688">
    <property type="entry name" value="DNA-BINDING TRANSCRIPTIONAL ACTIVATOR DEVR_DOSR"/>
    <property type="match status" value="1"/>
</dbReference>
<dbReference type="PRINTS" id="PR00038">
    <property type="entry name" value="HTHLUXR"/>
</dbReference>
<dbReference type="Gene3D" id="3.40.50.2300">
    <property type="match status" value="1"/>
</dbReference>
<keyword evidence="1" id="KW-0805">Transcription regulation</keyword>
<sequence>MQLLSSAAPPTDAVPRFWVAHPHALLAEGLAAVLAGCGLTARRNVAVDGLPCAGCTAAILVTDRGVDMASLQAQCCRPPQVLVVDFHLPGTDVKRLLDQGVRGCVNADSGPEELGRAVKQMAAGHTYLCPLASKALADNLVNRPLTPRERDVLVLICDGLDNKTIGRRLNMALPTVKSHVKALMAKTQTNKRTQIAATALRQGWV</sequence>
<comment type="caution">
    <text evidence="5">The sequence shown here is derived from an EMBL/GenBank/DDBJ whole genome shotgun (WGS) entry which is preliminary data.</text>
</comment>
<dbReference type="PROSITE" id="PS50043">
    <property type="entry name" value="HTH_LUXR_2"/>
    <property type="match status" value="1"/>
</dbReference>
<accession>A0ABS8XNL3</accession>
<dbReference type="CDD" id="cd06170">
    <property type="entry name" value="LuxR_C_like"/>
    <property type="match status" value="1"/>
</dbReference>
<keyword evidence="3" id="KW-0804">Transcription</keyword>
<evidence type="ECO:0000256" key="3">
    <source>
        <dbReference type="ARBA" id="ARBA00023163"/>
    </source>
</evidence>
<dbReference type="EMBL" id="JAJTWU010000003">
    <property type="protein sequence ID" value="MCE4554366.1"/>
    <property type="molecule type" value="Genomic_DNA"/>
</dbReference>
<feature type="domain" description="HTH luxR-type" evidence="4">
    <location>
        <begin position="138"/>
        <end position="203"/>
    </location>
</feature>
<proteinExistence type="predicted"/>
<reference evidence="5 6" key="1">
    <citation type="submission" date="2021-12" db="EMBL/GenBank/DDBJ databases">
        <title>Genome seq of P8.</title>
        <authorList>
            <person name="Seo T."/>
        </authorList>
    </citation>
    <scope>NUCLEOTIDE SEQUENCE [LARGE SCALE GENOMIC DNA]</scope>
    <source>
        <strain evidence="5 6">P8</strain>
    </source>
</reference>